<dbReference type="RefSeq" id="WP_344215747.1">
    <property type="nucleotide sequence ID" value="NZ_BAAAOS010000020.1"/>
</dbReference>
<proteinExistence type="predicted"/>
<gene>
    <name evidence="2" type="ORF">GCM10009789_38700</name>
</gene>
<dbReference type="EMBL" id="BAAAOS010000020">
    <property type="protein sequence ID" value="GAA1581096.1"/>
    <property type="molecule type" value="Genomic_DNA"/>
</dbReference>
<dbReference type="Gene3D" id="3.40.630.30">
    <property type="match status" value="1"/>
</dbReference>
<evidence type="ECO:0000313" key="3">
    <source>
        <dbReference type="Proteomes" id="UP001500393"/>
    </source>
</evidence>
<sequence>MGIVVSVSVSVSVRAYEPGDAEPTWESYFRAIRDTASEHYSPEQVAAWAPESVDLVEWNERRLAAHTFVAVIEERVVGFSDVTDGGLLDMLFVHSDVGGRGVAKALVESVVARARELGLTELHTHASRTARPAFERFGFEVERVNDQNWIRGENLPNYDMRLRFD</sequence>
<dbReference type="SUPFAM" id="SSF55729">
    <property type="entry name" value="Acyl-CoA N-acyltransferases (Nat)"/>
    <property type="match status" value="1"/>
</dbReference>
<feature type="domain" description="N-acetyltransferase" evidence="1">
    <location>
        <begin position="11"/>
        <end position="165"/>
    </location>
</feature>
<dbReference type="PANTHER" id="PTHR43451">
    <property type="entry name" value="ACETYLTRANSFERASE (GNAT) FAMILY PROTEIN"/>
    <property type="match status" value="1"/>
</dbReference>
<evidence type="ECO:0000259" key="1">
    <source>
        <dbReference type="PROSITE" id="PS51186"/>
    </source>
</evidence>
<dbReference type="InterPro" id="IPR052564">
    <property type="entry name" value="N-acetyltrans/Recomb-assoc"/>
</dbReference>
<dbReference type="PANTHER" id="PTHR43451:SF1">
    <property type="entry name" value="ACETYLTRANSFERASE"/>
    <property type="match status" value="1"/>
</dbReference>
<dbReference type="InterPro" id="IPR000182">
    <property type="entry name" value="GNAT_dom"/>
</dbReference>
<reference evidence="3" key="1">
    <citation type="journal article" date="2019" name="Int. J. Syst. Evol. Microbiol.">
        <title>The Global Catalogue of Microorganisms (GCM) 10K type strain sequencing project: providing services to taxonomists for standard genome sequencing and annotation.</title>
        <authorList>
            <consortium name="The Broad Institute Genomics Platform"/>
            <consortium name="The Broad Institute Genome Sequencing Center for Infectious Disease"/>
            <person name="Wu L."/>
            <person name="Ma J."/>
        </authorList>
    </citation>
    <scope>NUCLEOTIDE SEQUENCE [LARGE SCALE GENOMIC DNA]</scope>
    <source>
        <strain evidence="3">JCM 14969</strain>
    </source>
</reference>
<accession>A0ABP4PH69</accession>
<dbReference type="Pfam" id="PF13673">
    <property type="entry name" value="Acetyltransf_10"/>
    <property type="match status" value="1"/>
</dbReference>
<name>A0ABP4PH69_9ACTN</name>
<dbReference type="InterPro" id="IPR016181">
    <property type="entry name" value="Acyl_CoA_acyltransferase"/>
</dbReference>
<dbReference type="CDD" id="cd04301">
    <property type="entry name" value="NAT_SF"/>
    <property type="match status" value="1"/>
</dbReference>
<organism evidence="2 3">
    <name type="scientific">Kribbella sancticallisti</name>
    <dbReference type="NCBI Taxonomy" id="460087"/>
    <lineage>
        <taxon>Bacteria</taxon>
        <taxon>Bacillati</taxon>
        <taxon>Actinomycetota</taxon>
        <taxon>Actinomycetes</taxon>
        <taxon>Propionibacteriales</taxon>
        <taxon>Kribbellaceae</taxon>
        <taxon>Kribbella</taxon>
    </lineage>
</organism>
<keyword evidence="3" id="KW-1185">Reference proteome</keyword>
<evidence type="ECO:0000313" key="2">
    <source>
        <dbReference type="EMBL" id="GAA1581096.1"/>
    </source>
</evidence>
<dbReference type="Proteomes" id="UP001500393">
    <property type="component" value="Unassembled WGS sequence"/>
</dbReference>
<protein>
    <submittedName>
        <fullName evidence="2">GNAT family N-acetyltransferase</fullName>
    </submittedName>
</protein>
<dbReference type="PROSITE" id="PS51186">
    <property type="entry name" value="GNAT"/>
    <property type="match status" value="1"/>
</dbReference>
<comment type="caution">
    <text evidence="2">The sequence shown here is derived from an EMBL/GenBank/DDBJ whole genome shotgun (WGS) entry which is preliminary data.</text>
</comment>